<accession>A0A4R6TUJ6</accession>
<dbReference type="InterPro" id="IPR013078">
    <property type="entry name" value="His_Pase_superF_clade-1"/>
</dbReference>
<dbReference type="EMBL" id="SNYJ01000013">
    <property type="protein sequence ID" value="TDQ37410.1"/>
    <property type="molecule type" value="Genomic_DNA"/>
</dbReference>
<dbReference type="RefSeq" id="WP_133581256.1">
    <property type="nucleotide sequence ID" value="NZ_SNYJ01000013.1"/>
</dbReference>
<dbReference type="GO" id="GO:0005737">
    <property type="term" value="C:cytoplasm"/>
    <property type="evidence" value="ECO:0007669"/>
    <property type="project" value="TreeGrafter"/>
</dbReference>
<evidence type="ECO:0000256" key="2">
    <source>
        <dbReference type="PIRSR" id="PIRSR613078-2"/>
    </source>
</evidence>
<dbReference type="PANTHER" id="PTHR48100">
    <property type="entry name" value="BROAD-SPECIFICITY PHOSPHATASE YOR283W-RELATED"/>
    <property type="match status" value="1"/>
</dbReference>
<name>A0A4R6TUJ6_9BACI</name>
<dbReference type="Gene3D" id="3.40.50.1240">
    <property type="entry name" value="Phosphoglycerate mutase-like"/>
    <property type="match status" value="1"/>
</dbReference>
<dbReference type="SUPFAM" id="SSF53254">
    <property type="entry name" value="Phosphoglycerate mutase-like"/>
    <property type="match status" value="1"/>
</dbReference>
<evidence type="ECO:0000256" key="1">
    <source>
        <dbReference type="PIRSR" id="PIRSR613078-1"/>
    </source>
</evidence>
<dbReference type="AlphaFoldDB" id="A0A4R6TUJ6"/>
<proteinExistence type="predicted"/>
<sequence>MTTITLVRHGLSTWNAEGRAQGHCDAPLHSTGRKQARCVAKRLVETPWNAFYSSDLPRAKETAEIIVKEFGQHTISEDARLREVDCGELIGLTLEERIERWGDNWRSLALGRESSEDAGNRGVEAIEMIRARHPGEQILVVSHGAVLRHTLQRLVEGLFLATPLGNTSLTTIHHDGHKWSCTLMDCTVHLNEPNEMR</sequence>
<feature type="binding site" evidence="2">
    <location>
        <begin position="8"/>
        <end position="15"/>
    </location>
    <ligand>
        <name>substrate</name>
    </ligand>
</feature>
<protein>
    <submittedName>
        <fullName evidence="3">Putative phosphoglycerate mutase</fullName>
    </submittedName>
</protein>
<gene>
    <name evidence="3" type="ORF">EV213_11344</name>
</gene>
<dbReference type="Pfam" id="PF00300">
    <property type="entry name" value="His_Phos_1"/>
    <property type="match status" value="1"/>
</dbReference>
<dbReference type="Proteomes" id="UP000295632">
    <property type="component" value="Unassembled WGS sequence"/>
</dbReference>
<dbReference type="InterPro" id="IPR029033">
    <property type="entry name" value="His_PPase_superfam"/>
</dbReference>
<feature type="binding site" evidence="2">
    <location>
        <position position="58"/>
    </location>
    <ligand>
        <name>substrate</name>
    </ligand>
</feature>
<feature type="active site" description="Proton donor/acceptor" evidence="1">
    <location>
        <position position="83"/>
    </location>
</feature>
<dbReference type="InterPro" id="IPR050275">
    <property type="entry name" value="PGM_Phosphatase"/>
</dbReference>
<evidence type="ECO:0000313" key="4">
    <source>
        <dbReference type="Proteomes" id="UP000295632"/>
    </source>
</evidence>
<dbReference type="SMART" id="SM00855">
    <property type="entry name" value="PGAM"/>
    <property type="match status" value="1"/>
</dbReference>
<reference evidence="3 4" key="1">
    <citation type="submission" date="2019-03" db="EMBL/GenBank/DDBJ databases">
        <title>Genomic Encyclopedia of Type Strains, Phase IV (KMG-IV): sequencing the most valuable type-strain genomes for metagenomic binning, comparative biology and taxonomic classification.</title>
        <authorList>
            <person name="Goeker M."/>
        </authorList>
    </citation>
    <scope>NUCLEOTIDE SEQUENCE [LARGE SCALE GENOMIC DNA]</scope>
    <source>
        <strain evidence="3 4">DSM 28697</strain>
    </source>
</reference>
<keyword evidence="4" id="KW-1185">Reference proteome</keyword>
<dbReference type="OrthoDB" id="9782128at2"/>
<dbReference type="CDD" id="cd07067">
    <property type="entry name" value="HP_PGM_like"/>
    <property type="match status" value="1"/>
</dbReference>
<feature type="active site" description="Tele-phosphohistidine intermediate" evidence="1">
    <location>
        <position position="9"/>
    </location>
</feature>
<organism evidence="3 4">
    <name type="scientific">Aureibacillus halotolerans</name>
    <dbReference type="NCBI Taxonomy" id="1508390"/>
    <lineage>
        <taxon>Bacteria</taxon>
        <taxon>Bacillati</taxon>
        <taxon>Bacillota</taxon>
        <taxon>Bacilli</taxon>
        <taxon>Bacillales</taxon>
        <taxon>Bacillaceae</taxon>
        <taxon>Aureibacillus</taxon>
    </lineage>
</organism>
<evidence type="ECO:0000313" key="3">
    <source>
        <dbReference type="EMBL" id="TDQ37410.1"/>
    </source>
</evidence>
<comment type="caution">
    <text evidence="3">The sequence shown here is derived from an EMBL/GenBank/DDBJ whole genome shotgun (WGS) entry which is preliminary data.</text>
</comment>
<dbReference type="GO" id="GO:0016791">
    <property type="term" value="F:phosphatase activity"/>
    <property type="evidence" value="ECO:0007669"/>
    <property type="project" value="TreeGrafter"/>
</dbReference>
<dbReference type="PANTHER" id="PTHR48100:SF1">
    <property type="entry name" value="HISTIDINE PHOSPHATASE FAMILY PROTEIN-RELATED"/>
    <property type="match status" value="1"/>
</dbReference>